<dbReference type="SUPFAM" id="SSF57701">
    <property type="entry name" value="Zn2/Cys6 DNA-binding domain"/>
    <property type="match status" value="1"/>
</dbReference>
<evidence type="ECO:0000313" key="3">
    <source>
        <dbReference type="EMBL" id="TBU66089.1"/>
    </source>
</evidence>
<organism evidence="3 4">
    <name type="scientific">Dichomitus squalens</name>
    <dbReference type="NCBI Taxonomy" id="114155"/>
    <lineage>
        <taxon>Eukaryota</taxon>
        <taxon>Fungi</taxon>
        <taxon>Dikarya</taxon>
        <taxon>Basidiomycota</taxon>
        <taxon>Agaricomycotina</taxon>
        <taxon>Agaricomycetes</taxon>
        <taxon>Polyporales</taxon>
        <taxon>Polyporaceae</taxon>
        <taxon>Dichomitus</taxon>
    </lineage>
</organism>
<evidence type="ECO:0000259" key="2">
    <source>
        <dbReference type="PROSITE" id="PS50048"/>
    </source>
</evidence>
<dbReference type="InterPro" id="IPR036864">
    <property type="entry name" value="Zn2-C6_fun-type_DNA-bd_sf"/>
</dbReference>
<protein>
    <recommendedName>
        <fullName evidence="2">Zn(2)-C6 fungal-type domain-containing protein</fullName>
    </recommendedName>
</protein>
<dbReference type="EMBL" id="ML145084">
    <property type="protein sequence ID" value="TBU66089.1"/>
    <property type="molecule type" value="Genomic_DNA"/>
</dbReference>
<feature type="region of interest" description="Disordered" evidence="1">
    <location>
        <begin position="93"/>
        <end position="124"/>
    </location>
</feature>
<dbReference type="GO" id="GO:0008270">
    <property type="term" value="F:zinc ion binding"/>
    <property type="evidence" value="ECO:0007669"/>
    <property type="project" value="InterPro"/>
</dbReference>
<dbReference type="AlphaFoldDB" id="A0A4Q9QEB3"/>
<evidence type="ECO:0000256" key="1">
    <source>
        <dbReference type="SAM" id="MobiDB-lite"/>
    </source>
</evidence>
<proteinExistence type="predicted"/>
<feature type="domain" description="Zn(2)-C6 fungal-type" evidence="2">
    <location>
        <begin position="10"/>
        <end position="40"/>
    </location>
</feature>
<name>A0A4Q9QEB3_9APHY</name>
<dbReference type="PROSITE" id="PS50048">
    <property type="entry name" value="ZN2_CY6_FUNGAL_2"/>
    <property type="match status" value="1"/>
</dbReference>
<reference evidence="3 4" key="1">
    <citation type="submission" date="2019-01" db="EMBL/GenBank/DDBJ databases">
        <title>Draft genome sequences of three monokaryotic isolates of the white-rot basidiomycete fungus Dichomitus squalens.</title>
        <authorList>
            <consortium name="DOE Joint Genome Institute"/>
            <person name="Lopez S.C."/>
            <person name="Andreopoulos B."/>
            <person name="Pangilinan J."/>
            <person name="Lipzen A."/>
            <person name="Riley R."/>
            <person name="Ahrendt S."/>
            <person name="Ng V."/>
            <person name="Barry K."/>
            <person name="Daum C."/>
            <person name="Grigoriev I.V."/>
            <person name="Hilden K.S."/>
            <person name="Makela M.R."/>
            <person name="de Vries R.P."/>
        </authorList>
    </citation>
    <scope>NUCLEOTIDE SEQUENCE [LARGE SCALE GENOMIC DNA]</scope>
    <source>
        <strain evidence="3 4">CBS 464.89</strain>
    </source>
</reference>
<accession>A0A4Q9QEB3</accession>
<dbReference type="InterPro" id="IPR001138">
    <property type="entry name" value="Zn2Cys6_DnaBD"/>
</dbReference>
<sequence>MSSEQSKPQPCNSCRWRKVKCLQKEGAERCHECHKRGEACERGSRSAVANNSPCEECKRAHVACDMPRSGPCARCGYLGQTCTRAVAGCGSPAPNPTGGATPSISSDDPLSSRKPFFDVVLNQG</sequence>
<feature type="compositionally biased region" description="Polar residues" evidence="1">
    <location>
        <begin position="98"/>
        <end position="109"/>
    </location>
</feature>
<dbReference type="PROSITE" id="PS00463">
    <property type="entry name" value="ZN2_CY6_FUNGAL_1"/>
    <property type="match status" value="1"/>
</dbReference>
<keyword evidence="4" id="KW-1185">Reference proteome</keyword>
<dbReference type="GO" id="GO:0000981">
    <property type="term" value="F:DNA-binding transcription factor activity, RNA polymerase II-specific"/>
    <property type="evidence" value="ECO:0007669"/>
    <property type="project" value="InterPro"/>
</dbReference>
<gene>
    <name evidence="3" type="ORF">BD310DRAFT_912753</name>
</gene>
<dbReference type="Proteomes" id="UP000292082">
    <property type="component" value="Unassembled WGS sequence"/>
</dbReference>
<evidence type="ECO:0000313" key="4">
    <source>
        <dbReference type="Proteomes" id="UP000292082"/>
    </source>
</evidence>